<comment type="catalytic activity">
    <reaction evidence="8">
        <text>adenosine + phosphate = alpha-D-ribose 1-phosphate + adenine</text>
        <dbReference type="Rhea" id="RHEA:27642"/>
        <dbReference type="ChEBI" id="CHEBI:16335"/>
        <dbReference type="ChEBI" id="CHEBI:16708"/>
        <dbReference type="ChEBI" id="CHEBI:43474"/>
        <dbReference type="ChEBI" id="CHEBI:57720"/>
        <dbReference type="EC" id="2.4.2.1"/>
    </reaction>
    <physiologicalReaction direction="left-to-right" evidence="8">
        <dbReference type="Rhea" id="RHEA:27643"/>
    </physiologicalReaction>
</comment>
<name>A0AAW5N817_9BACT</name>
<evidence type="ECO:0000313" key="12">
    <source>
        <dbReference type="Proteomes" id="UP001204579"/>
    </source>
</evidence>
<reference evidence="11 12" key="1">
    <citation type="submission" date="2022-08" db="EMBL/GenBank/DDBJ databases">
        <authorList>
            <person name="Zeman M."/>
            <person name="Kubasova T."/>
        </authorList>
    </citation>
    <scope>NUCLEOTIDE SEQUENCE [LARGE SCALE GENOMIC DNA]</scope>
    <source>
        <strain evidence="11 12">ET62</strain>
    </source>
</reference>
<evidence type="ECO:0000256" key="4">
    <source>
        <dbReference type="ARBA" id="ARBA00022723"/>
    </source>
</evidence>
<dbReference type="EMBL" id="JANRHJ010000016">
    <property type="protein sequence ID" value="MCR8874931.1"/>
    <property type="molecule type" value="Genomic_DNA"/>
</dbReference>
<comment type="caution">
    <text evidence="11">The sequence shown here is derived from an EMBL/GenBank/DDBJ whole genome shotgun (WGS) entry which is preliminary data.</text>
</comment>
<dbReference type="PANTHER" id="PTHR30616">
    <property type="entry name" value="UNCHARACTERIZED PROTEIN YFIH"/>
    <property type="match status" value="1"/>
</dbReference>
<sequence>MNHFSADNRMLVYGAMQPYTDIFCFSTTRHGGFSEGAYASFNCNGYCGDRHEAVARNRELLCGLLPQRPETLLIPHQTHGTEVRTVDEAFLQLPDAARTEALEGVDALMTRIPGQCLCISTADCIPVLCYDRRLRAVAAVHAGWRGTVARIVGKTLRQMGEVYGTRPEDVVACIGPGISLDAFEVGDEVYQAFCEAGFPMERIARRDSKWHLDLWEANRLQLLEQGVPEAQVSVAGICTYRQNDRFFSARRQGIRSGRILSGILLMHPF</sequence>
<organism evidence="11 12">
    <name type="scientific">Phocaeicola barnesiae</name>
    <dbReference type="NCBI Taxonomy" id="376804"/>
    <lineage>
        <taxon>Bacteria</taxon>
        <taxon>Pseudomonadati</taxon>
        <taxon>Bacteroidota</taxon>
        <taxon>Bacteroidia</taxon>
        <taxon>Bacteroidales</taxon>
        <taxon>Bacteroidaceae</taxon>
        <taxon>Phocaeicola</taxon>
    </lineage>
</organism>
<comment type="catalytic activity">
    <reaction evidence="7">
        <text>adenosine + H2O + H(+) = inosine + NH4(+)</text>
        <dbReference type="Rhea" id="RHEA:24408"/>
        <dbReference type="ChEBI" id="CHEBI:15377"/>
        <dbReference type="ChEBI" id="CHEBI:15378"/>
        <dbReference type="ChEBI" id="CHEBI:16335"/>
        <dbReference type="ChEBI" id="CHEBI:17596"/>
        <dbReference type="ChEBI" id="CHEBI:28938"/>
        <dbReference type="EC" id="3.5.4.4"/>
    </reaction>
    <physiologicalReaction direction="left-to-right" evidence="7">
        <dbReference type="Rhea" id="RHEA:24409"/>
    </physiologicalReaction>
</comment>
<evidence type="ECO:0000313" key="11">
    <source>
        <dbReference type="EMBL" id="MCR8874931.1"/>
    </source>
</evidence>
<dbReference type="InterPro" id="IPR011324">
    <property type="entry name" value="Cytotoxic_necrot_fac-like_cat"/>
</dbReference>
<dbReference type="NCBIfam" id="TIGR00726">
    <property type="entry name" value="peptidoglycan editing factor PgeF"/>
    <property type="match status" value="1"/>
</dbReference>
<dbReference type="CDD" id="cd16833">
    <property type="entry name" value="YfiH"/>
    <property type="match status" value="1"/>
</dbReference>
<dbReference type="RefSeq" id="WP_018711643.1">
    <property type="nucleotide sequence ID" value="NZ_CALULB010000025.1"/>
</dbReference>
<keyword evidence="5" id="KW-0378">Hydrolase</keyword>
<accession>A0AAW5N817</accession>
<dbReference type="PANTHER" id="PTHR30616:SF2">
    <property type="entry name" value="PURINE NUCLEOSIDE PHOSPHORYLASE LACC1"/>
    <property type="match status" value="1"/>
</dbReference>
<dbReference type="GO" id="GO:0016787">
    <property type="term" value="F:hydrolase activity"/>
    <property type="evidence" value="ECO:0007669"/>
    <property type="project" value="UniProtKB-KW"/>
</dbReference>
<evidence type="ECO:0000256" key="3">
    <source>
        <dbReference type="ARBA" id="ARBA00022679"/>
    </source>
</evidence>
<keyword evidence="6" id="KW-0862">Zinc</keyword>
<evidence type="ECO:0000256" key="5">
    <source>
        <dbReference type="ARBA" id="ARBA00022801"/>
    </source>
</evidence>
<keyword evidence="4" id="KW-0479">Metal-binding</keyword>
<evidence type="ECO:0000256" key="8">
    <source>
        <dbReference type="ARBA" id="ARBA00048968"/>
    </source>
</evidence>
<comment type="similarity">
    <text evidence="2 10">Belongs to the purine nucleoside phosphorylase YfiH/LACC1 family.</text>
</comment>
<dbReference type="InterPro" id="IPR038371">
    <property type="entry name" value="Cu_polyphenol_OxRdtase_sf"/>
</dbReference>
<evidence type="ECO:0000256" key="2">
    <source>
        <dbReference type="ARBA" id="ARBA00007353"/>
    </source>
</evidence>
<evidence type="ECO:0000256" key="1">
    <source>
        <dbReference type="ARBA" id="ARBA00000553"/>
    </source>
</evidence>
<dbReference type="Proteomes" id="UP001204579">
    <property type="component" value="Unassembled WGS sequence"/>
</dbReference>
<protein>
    <recommendedName>
        <fullName evidence="10">Purine nucleoside phosphorylase</fullName>
    </recommendedName>
</protein>
<comment type="catalytic activity">
    <reaction evidence="9">
        <text>S-methyl-5'-thioadenosine + phosphate = 5-(methylsulfanyl)-alpha-D-ribose 1-phosphate + adenine</text>
        <dbReference type="Rhea" id="RHEA:11852"/>
        <dbReference type="ChEBI" id="CHEBI:16708"/>
        <dbReference type="ChEBI" id="CHEBI:17509"/>
        <dbReference type="ChEBI" id="CHEBI:43474"/>
        <dbReference type="ChEBI" id="CHEBI:58533"/>
        <dbReference type="EC" id="2.4.2.28"/>
    </reaction>
    <physiologicalReaction direction="left-to-right" evidence="9">
        <dbReference type="Rhea" id="RHEA:11853"/>
    </physiologicalReaction>
</comment>
<dbReference type="GO" id="GO:0005507">
    <property type="term" value="F:copper ion binding"/>
    <property type="evidence" value="ECO:0007669"/>
    <property type="project" value="TreeGrafter"/>
</dbReference>
<keyword evidence="3" id="KW-0808">Transferase</keyword>
<comment type="catalytic activity">
    <reaction evidence="1">
        <text>inosine + phosphate = alpha-D-ribose 1-phosphate + hypoxanthine</text>
        <dbReference type="Rhea" id="RHEA:27646"/>
        <dbReference type="ChEBI" id="CHEBI:17368"/>
        <dbReference type="ChEBI" id="CHEBI:17596"/>
        <dbReference type="ChEBI" id="CHEBI:43474"/>
        <dbReference type="ChEBI" id="CHEBI:57720"/>
        <dbReference type="EC" id="2.4.2.1"/>
    </reaction>
    <physiologicalReaction direction="left-to-right" evidence="1">
        <dbReference type="Rhea" id="RHEA:27647"/>
    </physiologicalReaction>
</comment>
<dbReference type="AlphaFoldDB" id="A0AAW5N817"/>
<dbReference type="InterPro" id="IPR003730">
    <property type="entry name" value="Cu_polyphenol_OxRdtase"/>
</dbReference>
<evidence type="ECO:0000256" key="6">
    <source>
        <dbReference type="ARBA" id="ARBA00022833"/>
    </source>
</evidence>
<evidence type="ECO:0000256" key="7">
    <source>
        <dbReference type="ARBA" id="ARBA00047989"/>
    </source>
</evidence>
<evidence type="ECO:0000256" key="10">
    <source>
        <dbReference type="RuleBase" id="RU361274"/>
    </source>
</evidence>
<proteinExistence type="inferred from homology"/>
<dbReference type="SUPFAM" id="SSF64438">
    <property type="entry name" value="CNF1/YfiH-like putative cysteine hydrolases"/>
    <property type="match status" value="1"/>
</dbReference>
<evidence type="ECO:0000256" key="9">
    <source>
        <dbReference type="ARBA" id="ARBA00049893"/>
    </source>
</evidence>
<dbReference type="GeneID" id="82444048"/>
<keyword evidence="12" id="KW-1185">Reference proteome</keyword>
<dbReference type="GO" id="GO:0017061">
    <property type="term" value="F:S-methyl-5-thioadenosine phosphorylase activity"/>
    <property type="evidence" value="ECO:0007669"/>
    <property type="project" value="UniProtKB-EC"/>
</dbReference>
<gene>
    <name evidence="11" type="primary">pgeF</name>
    <name evidence="11" type="ORF">NW209_13075</name>
</gene>
<dbReference type="Pfam" id="PF02578">
    <property type="entry name" value="Cu-oxidase_4"/>
    <property type="match status" value="1"/>
</dbReference>
<dbReference type="Gene3D" id="3.60.140.10">
    <property type="entry name" value="CNF1/YfiH-like putative cysteine hydrolases"/>
    <property type="match status" value="1"/>
</dbReference>